<reference evidence="2" key="1">
    <citation type="submission" date="2016-10" db="EMBL/GenBank/DDBJ databases">
        <authorList>
            <person name="Varghese N."/>
            <person name="Submissions S."/>
        </authorList>
    </citation>
    <scope>NUCLEOTIDE SEQUENCE [LARGE SCALE GENOMIC DNA]</scope>
    <source>
        <strain evidence="2">LMG 22563</strain>
    </source>
</reference>
<proteinExistence type="predicted"/>
<keyword evidence="2" id="KW-1185">Reference proteome</keyword>
<evidence type="ECO:0000313" key="2">
    <source>
        <dbReference type="Proteomes" id="UP000183018"/>
    </source>
</evidence>
<gene>
    <name evidence="1" type="ORF">SAMN05216602_4780</name>
</gene>
<dbReference type="Proteomes" id="UP000183018">
    <property type="component" value="Unassembled WGS sequence"/>
</dbReference>
<dbReference type="AlphaFoldDB" id="A0A1I3QHV6"/>
<name>A0A1I3QHV6_9GAMM</name>
<sequence>QAVPSSEIDLIRAALQRGQLTGSARFVDEIERIQGQRVELRGQGRPRRNPGK</sequence>
<evidence type="ECO:0000313" key="1">
    <source>
        <dbReference type="EMBL" id="SFJ33285.1"/>
    </source>
</evidence>
<organism evidence="1 2">
    <name type="scientific">Phytopseudomonas argentinensis</name>
    <dbReference type="NCBI Taxonomy" id="289370"/>
    <lineage>
        <taxon>Bacteria</taxon>
        <taxon>Pseudomonadati</taxon>
        <taxon>Pseudomonadota</taxon>
        <taxon>Gammaproteobacteria</taxon>
        <taxon>Pseudomonadales</taxon>
        <taxon>Pseudomonadaceae</taxon>
        <taxon>Phytopseudomonas</taxon>
    </lineage>
</organism>
<feature type="non-terminal residue" evidence="1">
    <location>
        <position position="1"/>
    </location>
</feature>
<protein>
    <submittedName>
        <fullName evidence="1">Putative transposase</fullName>
    </submittedName>
</protein>
<accession>A0A1I3QHV6</accession>
<dbReference type="EMBL" id="FORC01000012">
    <property type="protein sequence ID" value="SFJ33285.1"/>
    <property type="molecule type" value="Genomic_DNA"/>
</dbReference>